<dbReference type="SUPFAM" id="SSF54106">
    <property type="entry name" value="LysM domain"/>
    <property type="match status" value="1"/>
</dbReference>
<sequence length="715" mass="79299">MPEAYEVHSGDTLSAIAQRHRASLARVLNLNPEIQDPNRIFPGQTINVPAANELITSSCEPAQVVEDAPCGDKIAEVVHVTGSDELILLTEDELTELEAEEEFVCGPLNEYYRDLDTLAEENQGSKERPSDAEGKVLSPVQERKDILVWELVSREVIPQGVQSTPPLTEIKRLAGGNHYTYVRSEKIANHVRRYPMGARDRKRSKGWLSREGVDPEKLREAIESELNIKFNMSWSPDADNPVVLALNQYYDEVSWSIWGDEQAQQENRDRTGFDASAEAQFMRFAAGSSASGEFNPRSGKVHFQGKAEAQFSLLEGKASIEQAFPTNNCSEIRIYYRVGGWDGERTYTSLGHFQARMAISATGFAGASALLAANVHVDSTQGLPTLKGIAAREHGQGANLEANVFAGVRGGCEVAGSLLWVDTLATHSDWKPLCQIGKKVEAAAGVGVEGELRLEYNQATGKFYFNLHAGLVLGVGPSGNFLLEVDVQNTLEMIHFVYKALGDSDYRYLELFDQDTDAFGWYKKVSVFALAQGISHAVAIGQAAETASVVINHFWQDFIDSENGFFGNQVEAFLKERRGLALAKNVLADMEKLSESVFYHSPPEVKGAILHALMADFWLTPQLGDGTRTKVRAVAEILASFQAWRDFEETMKRINAEGRAEPQTFDRNVEGVFRFIGFNQHRYQLYKRALEFKTADLEQVVRHDPHGACRISGIV</sequence>
<dbReference type="EMBL" id="SZYH01000003">
    <property type="protein sequence ID" value="TKV63320.1"/>
    <property type="molecule type" value="Genomic_DNA"/>
</dbReference>
<reference evidence="2 3" key="1">
    <citation type="submission" date="2019-05" db="EMBL/GenBank/DDBJ databases">
        <title>Marinobacter panjinensis sp. nov., a moderately halophilic bacterium isolated from sea tidal flat environment.</title>
        <authorList>
            <person name="Yang W."/>
            <person name="An M."/>
            <person name="He W."/>
            <person name="Luo X."/>
            <person name="Zhu L."/>
            <person name="Chen G."/>
            <person name="Zhang Y."/>
            <person name="Wang Y."/>
        </authorList>
    </citation>
    <scope>NUCLEOTIDE SEQUENCE [LARGE SCALE GENOMIC DNA]</scope>
    <source>
        <strain evidence="2 3">PJ-16</strain>
    </source>
</reference>
<accession>A0A4U6QRB9</accession>
<dbReference type="RefSeq" id="WP_137438005.1">
    <property type="nucleotide sequence ID" value="NZ_JANRHC010000007.1"/>
</dbReference>
<evidence type="ECO:0000259" key="1">
    <source>
        <dbReference type="PROSITE" id="PS51782"/>
    </source>
</evidence>
<gene>
    <name evidence="2" type="ORF">FDP08_19655</name>
</gene>
<dbReference type="InterPro" id="IPR018392">
    <property type="entry name" value="LysM"/>
</dbReference>
<dbReference type="AlphaFoldDB" id="A0A4U6QRB9"/>
<name>A0A4U6QRB9_9GAMM</name>
<dbReference type="SMART" id="SM00257">
    <property type="entry name" value="LysM"/>
    <property type="match status" value="1"/>
</dbReference>
<comment type="caution">
    <text evidence="2">The sequence shown here is derived from an EMBL/GenBank/DDBJ whole genome shotgun (WGS) entry which is preliminary data.</text>
</comment>
<dbReference type="CDD" id="cd00118">
    <property type="entry name" value="LysM"/>
    <property type="match status" value="1"/>
</dbReference>
<proteinExistence type="predicted"/>
<dbReference type="InterPro" id="IPR036779">
    <property type="entry name" value="LysM_dom_sf"/>
</dbReference>
<evidence type="ECO:0000313" key="3">
    <source>
        <dbReference type="Proteomes" id="UP000308488"/>
    </source>
</evidence>
<feature type="domain" description="LysM" evidence="1">
    <location>
        <begin position="3"/>
        <end position="48"/>
    </location>
</feature>
<keyword evidence="3" id="KW-1185">Reference proteome</keyword>
<dbReference type="OrthoDB" id="7796826at2"/>
<organism evidence="2 3">
    <name type="scientific">Marinobacter panjinensis</name>
    <dbReference type="NCBI Taxonomy" id="2576384"/>
    <lineage>
        <taxon>Bacteria</taxon>
        <taxon>Pseudomonadati</taxon>
        <taxon>Pseudomonadota</taxon>
        <taxon>Gammaproteobacteria</taxon>
        <taxon>Pseudomonadales</taxon>
        <taxon>Marinobacteraceae</taxon>
        <taxon>Marinobacter</taxon>
    </lineage>
</organism>
<evidence type="ECO:0000313" key="2">
    <source>
        <dbReference type="EMBL" id="TKV63320.1"/>
    </source>
</evidence>
<dbReference type="Pfam" id="PF01476">
    <property type="entry name" value="LysM"/>
    <property type="match status" value="1"/>
</dbReference>
<protein>
    <submittedName>
        <fullName evidence="2">LysM peptidoglycan-binding domain-containing protein</fullName>
    </submittedName>
</protein>
<dbReference type="Gene3D" id="3.10.350.10">
    <property type="entry name" value="LysM domain"/>
    <property type="match status" value="1"/>
</dbReference>
<dbReference type="PROSITE" id="PS51782">
    <property type="entry name" value="LYSM"/>
    <property type="match status" value="1"/>
</dbReference>
<dbReference type="Proteomes" id="UP000308488">
    <property type="component" value="Unassembled WGS sequence"/>
</dbReference>